<name>A0A147K9Z5_9BACI</name>
<dbReference type="InterPro" id="IPR008257">
    <property type="entry name" value="Pept_M19"/>
</dbReference>
<dbReference type="Proteomes" id="UP000074108">
    <property type="component" value="Unassembled WGS sequence"/>
</dbReference>
<dbReference type="SUPFAM" id="SSF51556">
    <property type="entry name" value="Metallo-dependent hydrolases"/>
    <property type="match status" value="1"/>
</dbReference>
<dbReference type="CDD" id="cd01301">
    <property type="entry name" value="rDP_like"/>
    <property type="match status" value="1"/>
</dbReference>
<evidence type="ECO:0000313" key="1">
    <source>
        <dbReference type="EMBL" id="KUP07191.1"/>
    </source>
</evidence>
<dbReference type="OrthoDB" id="9804920at2"/>
<sequence length="306" mass="34849">MIFDAHCDVLYKMYLNPRLQFYQDSSLHITYEQLVSTGGKIQLFAIYLPSHLKPGERFSAALRMVDDFYEKIIQPNEKLKLIISKHDVTSLREGEIGAILTLEGCEAIEEDIMKLSTLLRLGVRSVGLTWNFANAVADGAMEPRGAGLTTFGYEVVEMLNEWNAWIDVSHLSEKAFWDVMKVARFPIASHSNSYTLCPHPRNLKDNQIDCLKEKGGKIGITFVPHFLKENGPAVIDDVLSHVDYMLQRTGEHVVGFGSDFDGIEETVVGLHTYRNYQQLIDRLYKEYRPQVVKNILFLNFASAIHF</sequence>
<dbReference type="PANTHER" id="PTHR10443:SF12">
    <property type="entry name" value="DIPEPTIDASE"/>
    <property type="match status" value="1"/>
</dbReference>
<accession>A0A147K9Z5</accession>
<gene>
    <name evidence="1" type="ORF">Q75_06610</name>
</gene>
<dbReference type="STRING" id="1150625.Q75_06610"/>
<dbReference type="PATRIC" id="fig|1150625.3.peg.1383"/>
<dbReference type="EMBL" id="LDYG01000024">
    <property type="protein sequence ID" value="KUP07191.1"/>
    <property type="molecule type" value="Genomic_DNA"/>
</dbReference>
<protein>
    <submittedName>
        <fullName evidence="1">Diguanylate cyclase</fullName>
    </submittedName>
</protein>
<evidence type="ECO:0000313" key="2">
    <source>
        <dbReference type="Proteomes" id="UP000074108"/>
    </source>
</evidence>
<dbReference type="Pfam" id="PF01244">
    <property type="entry name" value="Peptidase_M19"/>
    <property type="match status" value="1"/>
</dbReference>
<dbReference type="PROSITE" id="PS51365">
    <property type="entry name" value="RENAL_DIPEPTIDASE_2"/>
    <property type="match status" value="1"/>
</dbReference>
<dbReference type="PANTHER" id="PTHR10443">
    <property type="entry name" value="MICROSOMAL DIPEPTIDASE"/>
    <property type="match status" value="1"/>
</dbReference>
<dbReference type="Gene3D" id="3.20.20.140">
    <property type="entry name" value="Metal-dependent hydrolases"/>
    <property type="match status" value="1"/>
</dbReference>
<dbReference type="AlphaFoldDB" id="A0A147K9Z5"/>
<reference evidence="1 2" key="1">
    <citation type="journal article" date="2016" name="Front. Microbiol.">
        <title>Microevolution Analysis of Bacillus coahuilensis Unveils Differences in Phosphorus Acquisition Strategies and Their Regulation.</title>
        <authorList>
            <person name="Gomez-Lunar Z."/>
            <person name="Hernandez-Gonzalez I."/>
            <person name="Rodriguez-Torres M.D."/>
            <person name="Souza V."/>
            <person name="Olmedo-Alvarez G."/>
        </authorList>
    </citation>
    <scope>NUCLEOTIDE SEQUENCE [LARGE SCALE GENOMIC DNA]</scope>
    <source>
        <strain evidence="2">p1.1.43</strain>
    </source>
</reference>
<dbReference type="GO" id="GO:0006508">
    <property type="term" value="P:proteolysis"/>
    <property type="evidence" value="ECO:0007669"/>
    <property type="project" value="InterPro"/>
</dbReference>
<dbReference type="InterPro" id="IPR032466">
    <property type="entry name" value="Metal_Hydrolase"/>
</dbReference>
<proteinExistence type="predicted"/>
<dbReference type="RefSeq" id="WP_059350809.1">
    <property type="nucleotide sequence ID" value="NZ_LDYG01000024.1"/>
</dbReference>
<dbReference type="GO" id="GO:0070573">
    <property type="term" value="F:metallodipeptidase activity"/>
    <property type="evidence" value="ECO:0007669"/>
    <property type="project" value="InterPro"/>
</dbReference>
<comment type="caution">
    <text evidence="1">The sequence shown here is derived from an EMBL/GenBank/DDBJ whole genome shotgun (WGS) entry which is preliminary data.</text>
</comment>
<keyword evidence="2" id="KW-1185">Reference proteome</keyword>
<organism evidence="1 2">
    <name type="scientific">Bacillus coahuilensis p1.1.43</name>
    <dbReference type="NCBI Taxonomy" id="1150625"/>
    <lineage>
        <taxon>Bacteria</taxon>
        <taxon>Bacillati</taxon>
        <taxon>Bacillota</taxon>
        <taxon>Bacilli</taxon>
        <taxon>Bacillales</taxon>
        <taxon>Bacillaceae</taxon>
        <taxon>Bacillus</taxon>
    </lineage>
</organism>